<dbReference type="EMBL" id="QFVT01000014">
    <property type="protein sequence ID" value="PYC46394.1"/>
    <property type="molecule type" value="Genomic_DNA"/>
</dbReference>
<dbReference type="InterPro" id="IPR043968">
    <property type="entry name" value="SGNH"/>
</dbReference>
<name>A0A2V4MVG2_9RHOB</name>
<dbReference type="Pfam" id="PF19040">
    <property type="entry name" value="SGNH"/>
    <property type="match status" value="1"/>
</dbReference>
<evidence type="ECO:0000313" key="2">
    <source>
        <dbReference type="EMBL" id="PYC46394.1"/>
    </source>
</evidence>
<feature type="domain" description="SGNH" evidence="1">
    <location>
        <begin position="3"/>
        <end position="53"/>
    </location>
</feature>
<accession>A0A2V4MVG2</accession>
<dbReference type="Proteomes" id="UP000248012">
    <property type="component" value="Unassembled WGS sequence"/>
</dbReference>
<protein>
    <recommendedName>
        <fullName evidence="1">SGNH domain-containing protein</fullName>
    </recommendedName>
</protein>
<keyword evidence="3" id="KW-1185">Reference proteome</keyword>
<evidence type="ECO:0000313" key="3">
    <source>
        <dbReference type="Proteomes" id="UP000248012"/>
    </source>
</evidence>
<dbReference type="OrthoDB" id="9796461at2"/>
<sequence length="60" mass="6364">MDALEAQGARMLDPAPIVCAQGPAGQCVHYDGTDLLYRDDDHPSLVAGRAIATRAVEMLP</sequence>
<proteinExistence type="predicted"/>
<dbReference type="RefSeq" id="WP_110797225.1">
    <property type="nucleotide sequence ID" value="NZ_KZ826493.1"/>
</dbReference>
<organism evidence="2 3">
    <name type="scientific">Litorivita pollutaquae</name>
    <dbReference type="NCBI Taxonomy" id="2200892"/>
    <lineage>
        <taxon>Bacteria</taxon>
        <taxon>Pseudomonadati</taxon>
        <taxon>Pseudomonadota</taxon>
        <taxon>Alphaproteobacteria</taxon>
        <taxon>Rhodobacterales</taxon>
        <taxon>Paracoccaceae</taxon>
        <taxon>Litorivita</taxon>
    </lineage>
</organism>
<evidence type="ECO:0000259" key="1">
    <source>
        <dbReference type="Pfam" id="PF19040"/>
    </source>
</evidence>
<reference evidence="2 3" key="1">
    <citation type="submission" date="2018-05" db="EMBL/GenBank/DDBJ databases">
        <title>Oceanovita maritima gen. nov., sp. nov., a marine bacterium in the family Rhodobacteraceae isolated from surface seawater of Lundu port Xiamen, China.</title>
        <authorList>
            <person name="Hetharua B.H."/>
            <person name="Min D."/>
            <person name="Liao H."/>
            <person name="Tian Y."/>
        </authorList>
    </citation>
    <scope>NUCLEOTIDE SEQUENCE [LARGE SCALE GENOMIC DNA]</scope>
    <source>
        <strain evidence="2 3">FSX-11</strain>
    </source>
</reference>
<comment type="caution">
    <text evidence="2">The sequence shown here is derived from an EMBL/GenBank/DDBJ whole genome shotgun (WGS) entry which is preliminary data.</text>
</comment>
<gene>
    <name evidence="2" type="ORF">DI396_15440</name>
</gene>
<dbReference type="AlphaFoldDB" id="A0A2V4MVG2"/>